<name>A0A420J3Y8_9PEZI</name>
<accession>A0A420J3Y8</accession>
<gene>
    <name evidence="1" type="ORF">GcM1_182015</name>
</gene>
<reference evidence="1 2" key="1">
    <citation type="journal article" date="2018" name="BMC Genomics">
        <title>Comparative genome analyses reveal sequence features reflecting distinct modes of host-adaptation between dicot and monocot powdery mildew.</title>
        <authorList>
            <person name="Wu Y."/>
            <person name="Ma X."/>
            <person name="Pan Z."/>
            <person name="Kale S.D."/>
            <person name="Song Y."/>
            <person name="King H."/>
            <person name="Zhang Q."/>
            <person name="Presley C."/>
            <person name="Deng X."/>
            <person name="Wei C.I."/>
            <person name="Xiao S."/>
        </authorList>
    </citation>
    <scope>NUCLEOTIDE SEQUENCE [LARGE SCALE GENOMIC DNA]</scope>
    <source>
        <strain evidence="1">UMSG1</strain>
    </source>
</reference>
<organism evidence="1 2">
    <name type="scientific">Golovinomyces cichoracearum</name>
    <dbReference type="NCBI Taxonomy" id="62708"/>
    <lineage>
        <taxon>Eukaryota</taxon>
        <taxon>Fungi</taxon>
        <taxon>Dikarya</taxon>
        <taxon>Ascomycota</taxon>
        <taxon>Pezizomycotina</taxon>
        <taxon>Leotiomycetes</taxon>
        <taxon>Erysiphales</taxon>
        <taxon>Erysiphaceae</taxon>
        <taxon>Golovinomyces</taxon>
    </lineage>
</organism>
<comment type="caution">
    <text evidence="1">The sequence shown here is derived from an EMBL/GenBank/DDBJ whole genome shotgun (WGS) entry which is preliminary data.</text>
</comment>
<protein>
    <submittedName>
        <fullName evidence="1">Uncharacterized protein</fullName>
    </submittedName>
</protein>
<dbReference type="AlphaFoldDB" id="A0A420J3Y8"/>
<sequence>MADEAIYSGTLFEHRQAALLVQMITGSRFRVAKLVSIDDVSVIVFLPPTTVSTTKPAMAKLTKSSSTDT</sequence>
<proteinExistence type="predicted"/>
<dbReference type="Proteomes" id="UP000285326">
    <property type="component" value="Unassembled WGS sequence"/>
</dbReference>
<evidence type="ECO:0000313" key="1">
    <source>
        <dbReference type="EMBL" id="RKF81484.1"/>
    </source>
</evidence>
<dbReference type="EMBL" id="MCBS01018238">
    <property type="protein sequence ID" value="RKF81484.1"/>
    <property type="molecule type" value="Genomic_DNA"/>
</dbReference>
<evidence type="ECO:0000313" key="2">
    <source>
        <dbReference type="Proteomes" id="UP000285326"/>
    </source>
</evidence>